<proteinExistence type="predicted"/>
<dbReference type="EMBL" id="BK015535">
    <property type="protein sequence ID" value="DAE11669.1"/>
    <property type="molecule type" value="Genomic_DNA"/>
</dbReference>
<protein>
    <submittedName>
        <fullName evidence="1">Uncharacterized protein</fullName>
    </submittedName>
</protein>
<accession>A0A8S5PZ49</accession>
<name>A0A8S5PZ49_9CAUD</name>
<evidence type="ECO:0000313" key="1">
    <source>
        <dbReference type="EMBL" id="DAE11669.1"/>
    </source>
</evidence>
<sequence length="39" mass="4332">MVRVFSTRTTGNTAKKEEIICHSYEIFAASNGMVNIAQI</sequence>
<organism evidence="1">
    <name type="scientific">Siphoviridae sp. ct2vX3</name>
    <dbReference type="NCBI Taxonomy" id="2825318"/>
    <lineage>
        <taxon>Viruses</taxon>
        <taxon>Duplodnaviria</taxon>
        <taxon>Heunggongvirae</taxon>
        <taxon>Uroviricota</taxon>
        <taxon>Caudoviricetes</taxon>
    </lineage>
</organism>
<reference evidence="1" key="1">
    <citation type="journal article" date="2021" name="Proc. Natl. Acad. Sci. U.S.A.">
        <title>A Catalog of Tens of Thousands of Viruses from Human Metagenomes Reveals Hidden Associations with Chronic Diseases.</title>
        <authorList>
            <person name="Tisza M.J."/>
            <person name="Buck C.B."/>
        </authorList>
    </citation>
    <scope>NUCLEOTIDE SEQUENCE</scope>
    <source>
        <strain evidence="1">Ct2vX3</strain>
    </source>
</reference>